<protein>
    <submittedName>
        <fullName evidence="1">Vps5 C terminal like-domain-containing protein</fullName>
    </submittedName>
</protein>
<dbReference type="Proteomes" id="UP001055072">
    <property type="component" value="Unassembled WGS sequence"/>
</dbReference>
<evidence type="ECO:0000313" key="1">
    <source>
        <dbReference type="EMBL" id="KAI0083927.1"/>
    </source>
</evidence>
<proteinExistence type="predicted"/>
<organism evidence="1 2">
    <name type="scientific">Irpex rosettiformis</name>
    <dbReference type="NCBI Taxonomy" id="378272"/>
    <lineage>
        <taxon>Eukaryota</taxon>
        <taxon>Fungi</taxon>
        <taxon>Dikarya</taxon>
        <taxon>Basidiomycota</taxon>
        <taxon>Agaricomycotina</taxon>
        <taxon>Agaricomycetes</taxon>
        <taxon>Polyporales</taxon>
        <taxon>Irpicaceae</taxon>
        <taxon>Irpex</taxon>
    </lineage>
</organism>
<keyword evidence="2" id="KW-1185">Reference proteome</keyword>
<gene>
    <name evidence="1" type="ORF">BDY19DRAFT_974806</name>
</gene>
<sequence>MDGFDDLLAPSRAALEQNPFADPFAARSESPDPWASYTRGSASQLPDETAAFADVRSATPTLDSPDVPAAAGFQSFDEPPDPLDSHRANEHEELEPEPSSPIELRTENASLRSPGFRESIPASIDETISTPSSERRPSPPPVVSPPISTTPSSKAPTPPLSPSEPTVPTSTFNEPVRTPSTAFEPPTLSQRPFFSPLDQPSAIQHSFTGLSLGGETLNAWQGSQSMFVGPTKQPPPVDDDDDDDDDKPILQARMSLSERALGASAPSSPPATKTSTSSNGIAPVFTITVDDPQRVGDPIRGYTLYTVHTKTTSPLFSKSSFSVLRRYSDFLWLYETLSNNNAGVVVPPVPEKSPFNRFDASFLHHRRLALEKCIQKIANHPVLQKDSDLKLFLESDTFSLDIKHRKAEIANEKGGLMATIGQTIAGPKFYETDEWFDKQKAYLDSLELQLRGLVKAIDSISKQRTEIALVAGEFAAAVADLSTSEVGLGPQLANSLAGLATVEKKVQEMQDKQAIEDQMTLMSTADEYSRLISSVRLAFSSRVRMYHAWQNADANAKRVKQTHESNRAQGRLTPEQLSRSLALVADGERRALDAKQEFDHTSRLVKSEVARFEQERVADFKITLEAYLDGMIVKQKDLISAWEAYQQTLLDKVKPLGRRQQTADASTTAE</sequence>
<evidence type="ECO:0000313" key="2">
    <source>
        <dbReference type="Proteomes" id="UP001055072"/>
    </source>
</evidence>
<accession>A0ACB8TPL5</accession>
<comment type="caution">
    <text evidence="1">The sequence shown here is derived from an EMBL/GenBank/DDBJ whole genome shotgun (WGS) entry which is preliminary data.</text>
</comment>
<dbReference type="EMBL" id="MU274950">
    <property type="protein sequence ID" value="KAI0083927.1"/>
    <property type="molecule type" value="Genomic_DNA"/>
</dbReference>
<name>A0ACB8TPL5_9APHY</name>
<reference evidence="1" key="1">
    <citation type="journal article" date="2021" name="Environ. Microbiol.">
        <title>Gene family expansions and transcriptome signatures uncover fungal adaptations to wood decay.</title>
        <authorList>
            <person name="Hage H."/>
            <person name="Miyauchi S."/>
            <person name="Viragh M."/>
            <person name="Drula E."/>
            <person name="Min B."/>
            <person name="Chaduli D."/>
            <person name="Navarro D."/>
            <person name="Favel A."/>
            <person name="Norest M."/>
            <person name="Lesage-Meessen L."/>
            <person name="Balint B."/>
            <person name="Merenyi Z."/>
            <person name="de Eugenio L."/>
            <person name="Morin E."/>
            <person name="Martinez A.T."/>
            <person name="Baldrian P."/>
            <person name="Stursova M."/>
            <person name="Martinez M.J."/>
            <person name="Novotny C."/>
            <person name="Magnuson J.K."/>
            <person name="Spatafora J.W."/>
            <person name="Maurice S."/>
            <person name="Pangilinan J."/>
            <person name="Andreopoulos W."/>
            <person name="LaButti K."/>
            <person name="Hundley H."/>
            <person name="Na H."/>
            <person name="Kuo A."/>
            <person name="Barry K."/>
            <person name="Lipzen A."/>
            <person name="Henrissat B."/>
            <person name="Riley R."/>
            <person name="Ahrendt S."/>
            <person name="Nagy L.G."/>
            <person name="Grigoriev I.V."/>
            <person name="Martin F."/>
            <person name="Rosso M.N."/>
        </authorList>
    </citation>
    <scope>NUCLEOTIDE SEQUENCE</scope>
    <source>
        <strain evidence="1">CBS 384.51</strain>
    </source>
</reference>